<dbReference type="Pfam" id="PF13231">
    <property type="entry name" value="PMT_2"/>
    <property type="match status" value="1"/>
</dbReference>
<evidence type="ECO:0000256" key="5">
    <source>
        <dbReference type="ARBA" id="ARBA00022692"/>
    </source>
</evidence>
<evidence type="ECO:0000256" key="1">
    <source>
        <dbReference type="ARBA" id="ARBA00004651"/>
    </source>
</evidence>
<dbReference type="PANTHER" id="PTHR33908:SF11">
    <property type="entry name" value="MEMBRANE PROTEIN"/>
    <property type="match status" value="1"/>
</dbReference>
<evidence type="ECO:0000256" key="4">
    <source>
        <dbReference type="ARBA" id="ARBA00022679"/>
    </source>
</evidence>
<feature type="transmembrane region" description="Helical" evidence="8">
    <location>
        <begin position="70"/>
        <end position="89"/>
    </location>
</feature>
<feature type="transmembrane region" description="Helical" evidence="8">
    <location>
        <begin position="268"/>
        <end position="285"/>
    </location>
</feature>
<comment type="caution">
    <text evidence="10">The sequence shown here is derived from an EMBL/GenBank/DDBJ whole genome shotgun (WGS) entry which is preliminary data.</text>
</comment>
<evidence type="ECO:0000256" key="2">
    <source>
        <dbReference type="ARBA" id="ARBA00022475"/>
    </source>
</evidence>
<keyword evidence="4" id="KW-0808">Transferase</keyword>
<proteinExistence type="predicted"/>
<feature type="transmembrane region" description="Helical" evidence="8">
    <location>
        <begin position="149"/>
        <end position="180"/>
    </location>
</feature>
<keyword evidence="11" id="KW-1185">Reference proteome</keyword>
<reference evidence="10 11" key="1">
    <citation type="submission" date="2017-05" db="EMBL/GenBank/DDBJ databases">
        <authorList>
            <person name="Varghese N."/>
            <person name="Submissions S."/>
        </authorList>
    </citation>
    <scope>NUCLEOTIDE SEQUENCE [LARGE SCALE GENOMIC DNA]</scope>
    <source>
        <strain evidence="10 11">DSM 18015</strain>
    </source>
</reference>
<evidence type="ECO:0000313" key="11">
    <source>
        <dbReference type="Proteomes" id="UP001158050"/>
    </source>
</evidence>
<keyword evidence="2" id="KW-1003">Cell membrane</keyword>
<gene>
    <name evidence="10" type="ORF">SAMN05421679_103449</name>
</gene>
<evidence type="ECO:0000259" key="9">
    <source>
        <dbReference type="Pfam" id="PF13231"/>
    </source>
</evidence>
<evidence type="ECO:0000256" key="7">
    <source>
        <dbReference type="ARBA" id="ARBA00023136"/>
    </source>
</evidence>
<organism evidence="10 11">
    <name type="scientific">Epilithonimonas pallida</name>
    <dbReference type="NCBI Taxonomy" id="373671"/>
    <lineage>
        <taxon>Bacteria</taxon>
        <taxon>Pseudomonadati</taxon>
        <taxon>Bacteroidota</taxon>
        <taxon>Flavobacteriia</taxon>
        <taxon>Flavobacteriales</taxon>
        <taxon>Weeksellaceae</taxon>
        <taxon>Chryseobacterium group</taxon>
        <taxon>Epilithonimonas</taxon>
    </lineage>
</organism>
<evidence type="ECO:0000256" key="8">
    <source>
        <dbReference type="SAM" id="Phobius"/>
    </source>
</evidence>
<dbReference type="Proteomes" id="UP001158050">
    <property type="component" value="Unassembled WGS sequence"/>
</dbReference>
<evidence type="ECO:0000256" key="3">
    <source>
        <dbReference type="ARBA" id="ARBA00022676"/>
    </source>
</evidence>
<dbReference type="GO" id="GO:0016757">
    <property type="term" value="F:glycosyltransferase activity"/>
    <property type="evidence" value="ECO:0007669"/>
    <property type="project" value="UniProtKB-KW"/>
</dbReference>
<feature type="transmembrane region" description="Helical" evidence="8">
    <location>
        <begin position="242"/>
        <end position="261"/>
    </location>
</feature>
<name>A0ABY1R5G1_9FLAO</name>
<dbReference type="EMBL" id="FXUO01000003">
    <property type="protein sequence ID" value="SMP92055.1"/>
    <property type="molecule type" value="Genomic_DNA"/>
</dbReference>
<comment type="subcellular location">
    <subcellularLocation>
        <location evidence="1">Cell membrane</location>
        <topology evidence="1">Multi-pass membrane protein</topology>
    </subcellularLocation>
</comment>
<keyword evidence="6 8" id="KW-1133">Transmembrane helix</keyword>
<keyword evidence="7 8" id="KW-0472">Membrane</keyword>
<evidence type="ECO:0000313" key="10">
    <source>
        <dbReference type="EMBL" id="SMP92055.1"/>
    </source>
</evidence>
<keyword evidence="5 8" id="KW-0812">Transmembrane</keyword>
<feature type="transmembrane region" description="Helical" evidence="8">
    <location>
        <begin position="318"/>
        <end position="338"/>
    </location>
</feature>
<dbReference type="InterPro" id="IPR050297">
    <property type="entry name" value="LipidA_mod_glycosyltrf_83"/>
</dbReference>
<keyword evidence="3 10" id="KW-0328">Glycosyltransferase</keyword>
<accession>A0ABY1R5G1</accession>
<evidence type="ECO:0000256" key="6">
    <source>
        <dbReference type="ARBA" id="ARBA00022989"/>
    </source>
</evidence>
<dbReference type="InterPro" id="IPR038731">
    <property type="entry name" value="RgtA/B/C-like"/>
</dbReference>
<feature type="transmembrane region" description="Helical" evidence="8">
    <location>
        <begin position="95"/>
        <end position="114"/>
    </location>
</feature>
<feature type="transmembrane region" description="Helical" evidence="8">
    <location>
        <begin position="291"/>
        <end position="311"/>
    </location>
</feature>
<feature type="transmembrane region" description="Helical" evidence="8">
    <location>
        <begin position="7"/>
        <end position="25"/>
    </location>
</feature>
<feature type="transmembrane region" description="Helical" evidence="8">
    <location>
        <begin position="45"/>
        <end position="63"/>
    </location>
</feature>
<feature type="transmembrane region" description="Helical" evidence="8">
    <location>
        <begin position="192"/>
        <end position="211"/>
    </location>
</feature>
<dbReference type="RefSeq" id="WP_283416427.1">
    <property type="nucleotide sequence ID" value="NZ_FXUO01000003.1"/>
</dbReference>
<protein>
    <submittedName>
        <fullName evidence="10">Dolichyl-phosphate-mannose-protein mannosyltransferase</fullName>
    </submittedName>
</protein>
<feature type="transmembrane region" description="Helical" evidence="8">
    <location>
        <begin position="126"/>
        <end position="143"/>
    </location>
</feature>
<dbReference type="PANTHER" id="PTHR33908">
    <property type="entry name" value="MANNOSYLTRANSFERASE YKCB-RELATED"/>
    <property type="match status" value="1"/>
</dbReference>
<feature type="domain" description="Glycosyltransferase RgtA/B/C/D-like" evidence="9">
    <location>
        <begin position="52"/>
        <end position="209"/>
    </location>
</feature>
<sequence>MSKVVKTIILAGFIVAKFLLQFFLISPFYDLHRDEYLHLDQGNHLALGYLSVPPVTSWISFLIKILGNDIFFVKFFPALFGALTIFVVWKSIELLKGNLFALILGSTGVLLSILLRLNTLYQPNSLDVLCWTTFYYMLIRYFNSENSRWLFYAAVVFAIGFLNKYNVIFLLLGLFPAILLTPNRNLLVRKNFYLAILVGLILILPNLIWQYTNSFPVIYHMKELTKNQLVNVSLKGFLTSQILFFAGSVVVIISGLYALLFYKPFQKYKVFFWSFVFTLAVFIFFKAKDYYVIGLYPIYIAFGSVFFESILNHGWKIWLRPILIMLPVLFFIPMYNYALPNRTPDYVVKHHQKYSEIGMLYWEDGKEHELPQDFADMVGWKELAGKVDKAYSGLPDKEHTLILCDNYGQAGAINYYGKLGIKAVSFNADYINWFDLSKKYVNVIRVKDYFERDNEMPETSPFFAKSSISGEVENKYAREYGTTIFVFQNAKININKRIRNEINEVKSRQK</sequence>